<keyword evidence="1 3" id="KW-0560">Oxidoreductase</keyword>
<dbReference type="Proteomes" id="UP000438448">
    <property type="component" value="Unassembled WGS sequence"/>
</dbReference>
<dbReference type="InterPro" id="IPR046373">
    <property type="entry name" value="Acyl-CoA_Oxase/DH_mid-dom_sf"/>
</dbReference>
<dbReference type="InterPro" id="IPR037069">
    <property type="entry name" value="AcylCoA_DH/ox_N_sf"/>
</dbReference>
<dbReference type="PANTHER" id="PTHR43884:SF25">
    <property type="entry name" value="ACYL-COA DEHYDROGENASE YDBM-RELATED"/>
    <property type="match status" value="1"/>
</dbReference>
<evidence type="ECO:0000259" key="2">
    <source>
        <dbReference type="Pfam" id="PF08028"/>
    </source>
</evidence>
<reference evidence="3 4" key="1">
    <citation type="submission" date="2019-10" db="EMBL/GenBank/DDBJ databases">
        <title>Nocardia macrotermitis sp. nov. and Nocardia aurantia sp. nov., isolated from the gut of fungus growing-termite Macrotermes natalensis.</title>
        <authorList>
            <person name="Benndorf R."/>
            <person name="Schwitalla J."/>
            <person name="Martin K."/>
            <person name="De Beer W."/>
            <person name="Kaster A.-K."/>
            <person name="Vollmers J."/>
            <person name="Poulsen M."/>
            <person name="Beemelmanns C."/>
        </authorList>
    </citation>
    <scope>NUCLEOTIDE SEQUENCE [LARGE SCALE GENOMIC DNA]</scope>
    <source>
        <strain evidence="3 4">RB20</strain>
    </source>
</reference>
<dbReference type="EC" id="1.14.14.12" evidence="3"/>
<evidence type="ECO:0000256" key="1">
    <source>
        <dbReference type="ARBA" id="ARBA00023002"/>
    </source>
</evidence>
<dbReference type="SUPFAM" id="SSF47203">
    <property type="entry name" value="Acyl-CoA dehydrogenase C-terminal domain-like"/>
    <property type="match status" value="1"/>
</dbReference>
<organism evidence="3 4">
    <name type="scientific">Nocardia macrotermitis</name>
    <dbReference type="NCBI Taxonomy" id="2585198"/>
    <lineage>
        <taxon>Bacteria</taxon>
        <taxon>Bacillati</taxon>
        <taxon>Actinomycetota</taxon>
        <taxon>Actinomycetes</taxon>
        <taxon>Mycobacteriales</taxon>
        <taxon>Nocardiaceae</taxon>
        <taxon>Nocardia</taxon>
    </lineage>
</organism>
<dbReference type="InterPro" id="IPR036250">
    <property type="entry name" value="AcylCo_DH-like_C"/>
</dbReference>
<dbReference type="OrthoDB" id="3404950at2"/>
<dbReference type="GO" id="GO:0050660">
    <property type="term" value="F:flavin adenine dinucleotide binding"/>
    <property type="evidence" value="ECO:0007669"/>
    <property type="project" value="InterPro"/>
</dbReference>
<dbReference type="GO" id="GO:0036383">
    <property type="term" value="F:3-hydroxy-9,10-secoandrosta-1,3,5(10)-triene-9,17-dione monooxygenase activity"/>
    <property type="evidence" value="ECO:0007669"/>
    <property type="project" value="UniProtKB-EC"/>
</dbReference>
<dbReference type="Gene3D" id="2.40.110.10">
    <property type="entry name" value="Butyryl-CoA Dehydrogenase, subunit A, domain 2"/>
    <property type="match status" value="1"/>
</dbReference>
<dbReference type="GO" id="GO:0003995">
    <property type="term" value="F:acyl-CoA dehydrogenase activity"/>
    <property type="evidence" value="ECO:0007669"/>
    <property type="project" value="TreeGrafter"/>
</dbReference>
<sequence length="355" mass="37737">MIDDATVHEAAAVLRAHADKTEQDLRPAAESLDALRRSGILALRTPRERGGNWSDVRTITRYLAELGRACPATAWVAGTCVTAKNLVAASFPEPDAFDPFADPDALFCGSGMPGAQAERVSGGIRLNGRWPNVSGCRDAAWAGVAVMVEGAFSFAVVPLDDLVVEPTWRMAGMRGTGSHTLVAEDVPVPSARVAPMSGFGAADQLLYALTTLGPVVGAARGALDRIEAMFDSPRKPHMTSYTRMGESPGARHWLAEATHLVGRAENTMFSIARAADSPDPTAAADSRFRMDLADAARDARSAVERMLDLHGASGFDTGNELQRFWRDVAVGSRHPHLNPYLAVEGFGSALTAVTT</sequence>
<dbReference type="PANTHER" id="PTHR43884">
    <property type="entry name" value="ACYL-COA DEHYDROGENASE"/>
    <property type="match status" value="1"/>
</dbReference>
<dbReference type="Gene3D" id="1.20.140.10">
    <property type="entry name" value="Butyryl-CoA Dehydrogenase, subunit A, domain 3"/>
    <property type="match status" value="1"/>
</dbReference>
<dbReference type="RefSeq" id="WP_153410431.1">
    <property type="nucleotide sequence ID" value="NZ_WEGK01000005.1"/>
</dbReference>
<dbReference type="Pfam" id="PF08028">
    <property type="entry name" value="Acyl-CoA_dh_2"/>
    <property type="match status" value="1"/>
</dbReference>
<protein>
    <submittedName>
        <fullName evidence="3">Flavin-dependent monooxygenase, oxygenase subunit HsaA</fullName>
        <ecNumber evidence="3">1.14.14.12</ecNumber>
    </submittedName>
</protein>
<name>A0A7K0D1K9_9NOCA</name>
<gene>
    <name evidence="3" type="primary">hsaA_3</name>
    <name evidence="3" type="ORF">NRB20_26990</name>
</gene>
<evidence type="ECO:0000313" key="4">
    <source>
        <dbReference type="Proteomes" id="UP000438448"/>
    </source>
</evidence>
<accession>A0A7K0D1K9</accession>
<proteinExistence type="predicted"/>
<comment type="caution">
    <text evidence="3">The sequence shown here is derived from an EMBL/GenBank/DDBJ whole genome shotgun (WGS) entry which is preliminary data.</text>
</comment>
<keyword evidence="4" id="KW-1185">Reference proteome</keyword>
<feature type="domain" description="Acyl-CoA dehydrogenase C-terminal" evidence="2">
    <location>
        <begin position="213"/>
        <end position="338"/>
    </location>
</feature>
<dbReference type="InterPro" id="IPR013107">
    <property type="entry name" value="Acyl-CoA_DH_C"/>
</dbReference>
<dbReference type="Gene3D" id="1.10.540.10">
    <property type="entry name" value="Acyl-CoA dehydrogenase/oxidase, N-terminal domain"/>
    <property type="match status" value="1"/>
</dbReference>
<dbReference type="EMBL" id="WEGK01000005">
    <property type="protein sequence ID" value="MQY19609.1"/>
    <property type="molecule type" value="Genomic_DNA"/>
</dbReference>
<dbReference type="SUPFAM" id="SSF56645">
    <property type="entry name" value="Acyl-CoA dehydrogenase NM domain-like"/>
    <property type="match status" value="1"/>
</dbReference>
<evidence type="ECO:0000313" key="3">
    <source>
        <dbReference type="EMBL" id="MQY19609.1"/>
    </source>
</evidence>
<keyword evidence="3" id="KW-0503">Monooxygenase</keyword>
<dbReference type="PIRSF" id="PIRSF016578">
    <property type="entry name" value="HsaA"/>
    <property type="match status" value="1"/>
</dbReference>
<dbReference type="AlphaFoldDB" id="A0A7K0D1K9"/>
<dbReference type="InterPro" id="IPR009100">
    <property type="entry name" value="AcylCoA_DH/oxidase_NM_dom_sf"/>
</dbReference>